<dbReference type="InterPro" id="IPR001370">
    <property type="entry name" value="BIR_rpt"/>
</dbReference>
<keyword evidence="3" id="KW-1185">Reference proteome</keyword>
<reference evidence="2" key="1">
    <citation type="journal article" date="2019" name="bioRxiv">
        <title>The Genome of the Zebra Mussel, Dreissena polymorpha: A Resource for Invasive Species Research.</title>
        <authorList>
            <person name="McCartney M.A."/>
            <person name="Auch B."/>
            <person name="Kono T."/>
            <person name="Mallez S."/>
            <person name="Zhang Y."/>
            <person name="Obille A."/>
            <person name="Becker A."/>
            <person name="Abrahante J.E."/>
            <person name="Garbe J."/>
            <person name="Badalamenti J.P."/>
            <person name="Herman A."/>
            <person name="Mangelson H."/>
            <person name="Liachko I."/>
            <person name="Sullivan S."/>
            <person name="Sone E.D."/>
            <person name="Koren S."/>
            <person name="Silverstein K.A.T."/>
            <person name="Beckman K.B."/>
            <person name="Gohl D.M."/>
        </authorList>
    </citation>
    <scope>NUCLEOTIDE SEQUENCE</scope>
    <source>
        <strain evidence="2">Duluth1</strain>
        <tissue evidence="2">Whole animal</tissue>
    </source>
</reference>
<dbReference type="EMBL" id="JAIWYP010000012">
    <property type="protein sequence ID" value="KAH3725795.1"/>
    <property type="molecule type" value="Genomic_DNA"/>
</dbReference>
<name>A0A9D4CK62_DREPO</name>
<evidence type="ECO:0000313" key="2">
    <source>
        <dbReference type="EMBL" id="KAH3725795.1"/>
    </source>
</evidence>
<dbReference type="SMART" id="SM00238">
    <property type="entry name" value="BIR"/>
    <property type="match status" value="1"/>
</dbReference>
<reference evidence="2" key="2">
    <citation type="submission" date="2020-11" db="EMBL/GenBank/DDBJ databases">
        <authorList>
            <person name="McCartney M.A."/>
            <person name="Auch B."/>
            <person name="Kono T."/>
            <person name="Mallez S."/>
            <person name="Becker A."/>
            <person name="Gohl D.M."/>
            <person name="Silverstein K.A.T."/>
            <person name="Koren S."/>
            <person name="Bechman K.B."/>
            <person name="Herman A."/>
            <person name="Abrahante J.E."/>
            <person name="Garbe J."/>
        </authorList>
    </citation>
    <scope>NUCLEOTIDE SEQUENCE</scope>
    <source>
        <strain evidence="2">Duluth1</strain>
        <tissue evidence="2">Whole animal</tissue>
    </source>
</reference>
<comment type="caution">
    <text evidence="2">The sequence shown here is derived from an EMBL/GenBank/DDBJ whole genome shotgun (WGS) entry which is preliminary data.</text>
</comment>
<feature type="compositionally biased region" description="Basic and acidic residues" evidence="1">
    <location>
        <begin position="8"/>
        <end position="33"/>
    </location>
</feature>
<dbReference type="AlphaFoldDB" id="A0A9D4CK62"/>
<organism evidence="2 3">
    <name type="scientific">Dreissena polymorpha</name>
    <name type="common">Zebra mussel</name>
    <name type="synonym">Mytilus polymorpha</name>
    <dbReference type="NCBI Taxonomy" id="45954"/>
    <lineage>
        <taxon>Eukaryota</taxon>
        <taxon>Metazoa</taxon>
        <taxon>Spiralia</taxon>
        <taxon>Lophotrochozoa</taxon>
        <taxon>Mollusca</taxon>
        <taxon>Bivalvia</taxon>
        <taxon>Autobranchia</taxon>
        <taxon>Heteroconchia</taxon>
        <taxon>Euheterodonta</taxon>
        <taxon>Imparidentia</taxon>
        <taxon>Neoheterodontei</taxon>
        <taxon>Myida</taxon>
        <taxon>Dreissenoidea</taxon>
        <taxon>Dreissenidae</taxon>
        <taxon>Dreissena</taxon>
    </lineage>
</organism>
<proteinExistence type="predicted"/>
<feature type="region of interest" description="Disordered" evidence="1">
    <location>
        <begin position="1"/>
        <end position="33"/>
    </location>
</feature>
<dbReference type="Pfam" id="PF00653">
    <property type="entry name" value="BIR"/>
    <property type="match status" value="1"/>
</dbReference>
<protein>
    <submittedName>
        <fullName evidence="2">Uncharacterized protein</fullName>
    </submittedName>
</protein>
<evidence type="ECO:0000256" key="1">
    <source>
        <dbReference type="SAM" id="MobiDB-lite"/>
    </source>
</evidence>
<gene>
    <name evidence="2" type="ORF">DPMN_051644</name>
</gene>
<sequence length="141" mass="16426">MCVPVHSQIKENTFHDKDNADDKDLPVAEERNSSLRQDDYALETLDAKDKKEASTDPNHNKTMVREYDRYASFAKYEDKMDSFRYSTSRRAFQGFYYNLEKRLCICFVCGVEVKQSNETESIDEIHCKLSPDCKFINGKKG</sequence>
<evidence type="ECO:0000313" key="3">
    <source>
        <dbReference type="Proteomes" id="UP000828390"/>
    </source>
</evidence>
<dbReference type="SUPFAM" id="SSF57924">
    <property type="entry name" value="Inhibitor of apoptosis (IAP) repeat"/>
    <property type="match status" value="1"/>
</dbReference>
<dbReference type="Proteomes" id="UP000828390">
    <property type="component" value="Unassembled WGS sequence"/>
</dbReference>
<accession>A0A9D4CK62</accession>
<dbReference type="PROSITE" id="PS50143">
    <property type="entry name" value="BIR_REPEAT_2"/>
    <property type="match status" value="1"/>
</dbReference>
<dbReference type="Gene3D" id="1.10.1170.10">
    <property type="entry name" value="Inhibitor Of Apoptosis Protein (2mihbC-IAP-1), Chain A"/>
    <property type="match status" value="1"/>
</dbReference>